<dbReference type="GeneID" id="62206640"/>
<dbReference type="EMBL" id="JAAABM010000012">
    <property type="protein sequence ID" value="KAF7673800.1"/>
    <property type="molecule type" value="Genomic_DNA"/>
</dbReference>
<keyword evidence="3" id="KW-1185">Reference proteome</keyword>
<accession>A0A8H7B2I1</accession>
<comment type="caution">
    <text evidence="2">The sequence shown here is derived from an EMBL/GenBank/DDBJ whole genome shotgun (WGS) entry which is preliminary data.</text>
</comment>
<dbReference type="AlphaFoldDB" id="A0A8H7B2I1"/>
<sequence length="479" mass="54697">YLSRLQSSWDQLLYLHWSAFLNSSKKLTKKQEFTNTATMGQVQLYCPSKKKTVDNFVFGAFQNLDQVLQGVRLALDIKYAALYTVEARPIYEPSALEDDQRILVAASAEETMLPDAPPGWVLYHGEEGDDVDPDTEGYGQEWDTLSDHEKYLHITSLNEQKPETRNKMRITRPYKPLEAELDFFEYKGSSTVEFTEDDACVERYWGITIKQFIPFSMKAGHGPNLSQKLTSPTAFAIMILSSFTHGQSRLALEVLEEAIALRTQDEQGDNKDPVLQTQDVLNAIAIVYERADLIPANLTKIKSAKSKEREKRKAAREKKKSAECRTNVSMHAHLKALLTMETSPDKPTTMSEQQPLQPRVKSVLDKNISTVWFTSNLTKISHSDRETYVRMLRTKLEESVKERNSLDQQAALVISLVEEPVEALKQQDEPDEEELKHAKKVSDETKRRIMIDRLVHDAKHEGLETLLSKAEYTIWGQVE</sequence>
<evidence type="ECO:0000313" key="2">
    <source>
        <dbReference type="EMBL" id="KAF7673800.1"/>
    </source>
</evidence>
<evidence type="ECO:0000256" key="1">
    <source>
        <dbReference type="SAM" id="MobiDB-lite"/>
    </source>
</evidence>
<feature type="region of interest" description="Disordered" evidence="1">
    <location>
        <begin position="304"/>
        <end position="324"/>
    </location>
</feature>
<protein>
    <submittedName>
        <fullName evidence="2">Uncharacterized protein</fullName>
    </submittedName>
</protein>
<feature type="non-terminal residue" evidence="2">
    <location>
        <position position="479"/>
    </location>
</feature>
<dbReference type="Proteomes" id="UP000596902">
    <property type="component" value="Unassembled WGS sequence"/>
</dbReference>
<name>A0A8H7B2I1_9PLEO</name>
<reference evidence="2" key="2">
    <citation type="submission" date="2020-08" db="EMBL/GenBank/DDBJ databases">
        <title>Draft Genome Sequence of Cumin Blight Pathogen Alternaria burnsii.</title>
        <authorList>
            <person name="Feng Z."/>
        </authorList>
    </citation>
    <scope>NUCLEOTIDE SEQUENCE</scope>
    <source>
        <strain evidence="2">CBS107.38</strain>
    </source>
</reference>
<organism evidence="2 3">
    <name type="scientific">Alternaria burnsii</name>
    <dbReference type="NCBI Taxonomy" id="1187904"/>
    <lineage>
        <taxon>Eukaryota</taxon>
        <taxon>Fungi</taxon>
        <taxon>Dikarya</taxon>
        <taxon>Ascomycota</taxon>
        <taxon>Pezizomycotina</taxon>
        <taxon>Dothideomycetes</taxon>
        <taxon>Pleosporomycetidae</taxon>
        <taxon>Pleosporales</taxon>
        <taxon>Pleosporineae</taxon>
        <taxon>Pleosporaceae</taxon>
        <taxon>Alternaria</taxon>
        <taxon>Alternaria sect. Alternaria</taxon>
    </lineage>
</organism>
<gene>
    <name evidence="2" type="ORF">GT037_008415</name>
</gene>
<dbReference type="RefSeq" id="XP_038784127.1">
    <property type="nucleotide sequence ID" value="XM_038933462.1"/>
</dbReference>
<proteinExistence type="predicted"/>
<reference evidence="2" key="1">
    <citation type="submission" date="2020-01" db="EMBL/GenBank/DDBJ databases">
        <authorList>
            <person name="Feng Z.H.Z."/>
        </authorList>
    </citation>
    <scope>NUCLEOTIDE SEQUENCE</scope>
    <source>
        <strain evidence="2">CBS107.38</strain>
    </source>
</reference>
<evidence type="ECO:0000313" key="3">
    <source>
        <dbReference type="Proteomes" id="UP000596902"/>
    </source>
</evidence>